<evidence type="ECO:0000256" key="3">
    <source>
        <dbReference type="ARBA" id="ARBA00022801"/>
    </source>
</evidence>
<feature type="region of interest" description="Disordered" evidence="10">
    <location>
        <begin position="575"/>
        <end position="599"/>
    </location>
</feature>
<feature type="domain" description="Glycoside hydrolase family 9" evidence="11">
    <location>
        <begin position="75"/>
        <end position="525"/>
    </location>
</feature>
<evidence type="ECO:0000256" key="7">
    <source>
        <dbReference type="ARBA" id="ARBA00023326"/>
    </source>
</evidence>
<evidence type="ECO:0000256" key="5">
    <source>
        <dbReference type="ARBA" id="ARBA00023277"/>
    </source>
</evidence>
<dbReference type="PROSITE" id="PS00698">
    <property type="entry name" value="GH9_3"/>
    <property type="match status" value="1"/>
</dbReference>
<feature type="compositionally biased region" description="Low complexity" evidence="10">
    <location>
        <begin position="588"/>
        <end position="599"/>
    </location>
</feature>
<feature type="active site" evidence="8">
    <location>
        <position position="512"/>
    </location>
</feature>
<evidence type="ECO:0000256" key="8">
    <source>
        <dbReference type="PROSITE-ProRule" id="PRU10060"/>
    </source>
</evidence>
<reference evidence="12 13" key="1">
    <citation type="journal article" date="2018" name="New Phytol.">
        <title>Phylogenomics of Endogonaceae and evolution of mycorrhizas within Mucoromycota.</title>
        <authorList>
            <person name="Chang Y."/>
            <person name="Desiro A."/>
            <person name="Na H."/>
            <person name="Sandor L."/>
            <person name="Lipzen A."/>
            <person name="Clum A."/>
            <person name="Barry K."/>
            <person name="Grigoriev I.V."/>
            <person name="Martin F.M."/>
            <person name="Stajich J.E."/>
            <person name="Smith M.E."/>
            <person name="Bonito G."/>
            <person name="Spatafora J.W."/>
        </authorList>
    </citation>
    <scope>NUCLEOTIDE SEQUENCE [LARGE SCALE GENOMIC DNA]</scope>
    <source>
        <strain evidence="12 13">AD002</strain>
    </source>
</reference>
<evidence type="ECO:0000256" key="2">
    <source>
        <dbReference type="ARBA" id="ARBA00007072"/>
    </source>
</evidence>
<evidence type="ECO:0000259" key="11">
    <source>
        <dbReference type="Pfam" id="PF00759"/>
    </source>
</evidence>
<keyword evidence="9" id="KW-0732">Signal</keyword>
<accession>A0A433QZR5</accession>
<evidence type="ECO:0000256" key="6">
    <source>
        <dbReference type="ARBA" id="ARBA00023295"/>
    </source>
</evidence>
<organism evidence="12 13">
    <name type="scientific">Jimgerdemannia flammicorona</name>
    <dbReference type="NCBI Taxonomy" id="994334"/>
    <lineage>
        <taxon>Eukaryota</taxon>
        <taxon>Fungi</taxon>
        <taxon>Fungi incertae sedis</taxon>
        <taxon>Mucoromycota</taxon>
        <taxon>Mucoromycotina</taxon>
        <taxon>Endogonomycetes</taxon>
        <taxon>Endogonales</taxon>
        <taxon>Endogonaceae</taxon>
        <taxon>Jimgerdemannia</taxon>
    </lineage>
</organism>
<keyword evidence="4 9" id="KW-0136">Cellulose degradation</keyword>
<sequence length="624" mass="69002">MGFVKRFGSVALLATCATMVSAQTTKKSDDSAPVNATGPYYGPWQVNATIDPKITPNGPLYTGNYVAPTTAKYDYAEVIHKSYLFYHSQRSGKLPYQRLAWRGDSCFKCTGSYGEDLSGGYYEAANTMKWGLPLGFIITQLAFNLWAFPDAYVAINEWNEGLEAVKWGTDYLINAHPQDYIFVGQLGTSAVGTTDVDFGYFGPPEEYEMWVPLGIMHTALYVTPQEPSSEITGESAAAMAAASVLFKDTNPAYAATLLNHSRVLYNFAKTYPGTYNNNTKFALAKEWYPSSQFQDEIAWAAAWLYIATNEKAYLNDSITYYNNQSTQDSWSEYSWDSKGAGLHVLLYHITKDPVYATNAKTYFTQWLPGIGSNQTIRQTPRGLGYYENWGSLSYAANAVFLMLRHAKDLGYTDSYAKTLVNFAIQQINYILGDCGRSWVVGFGENSPLRPYHKSSYNSYIDYPMRGQNQSLVGDDFLNSFTLNRFILYGALEGGPAMDDSYFDDRTNYVYTEVTQDYNAAFTGALAGLVDYYGSKNFQPFSDCGLDLGWGHKNASKPPTWPDDDCYHTCNKNCSTSKKASSMPTGVEASGPGATSTPTSAATSLTQGLTLLSVSMITIALSLLL</sequence>
<keyword evidence="13" id="KW-1185">Reference proteome</keyword>
<keyword evidence="3 8" id="KW-0378">Hydrolase</keyword>
<dbReference type="GO" id="GO:0030245">
    <property type="term" value="P:cellulose catabolic process"/>
    <property type="evidence" value="ECO:0007669"/>
    <property type="project" value="UniProtKB-KW"/>
</dbReference>
<evidence type="ECO:0000313" key="12">
    <source>
        <dbReference type="EMBL" id="RUS35280.1"/>
    </source>
</evidence>
<keyword evidence="5 8" id="KW-0119">Carbohydrate metabolism</keyword>
<keyword evidence="7 8" id="KW-0624">Polysaccharide degradation</keyword>
<dbReference type="Proteomes" id="UP000274822">
    <property type="component" value="Unassembled WGS sequence"/>
</dbReference>
<dbReference type="Pfam" id="PF00759">
    <property type="entry name" value="Glyco_hydro_9"/>
    <property type="match status" value="1"/>
</dbReference>
<comment type="caution">
    <text evidence="12">The sequence shown here is derived from an EMBL/GenBank/DDBJ whole genome shotgun (WGS) entry which is preliminary data.</text>
</comment>
<evidence type="ECO:0000313" key="13">
    <source>
        <dbReference type="Proteomes" id="UP000274822"/>
    </source>
</evidence>
<dbReference type="EC" id="3.2.1.4" evidence="9"/>
<evidence type="ECO:0000256" key="9">
    <source>
        <dbReference type="RuleBase" id="RU361166"/>
    </source>
</evidence>
<evidence type="ECO:0000256" key="1">
    <source>
        <dbReference type="ARBA" id="ARBA00000966"/>
    </source>
</evidence>
<dbReference type="InterPro" id="IPR033126">
    <property type="entry name" value="Glyco_hydro_9_Asp/Glu_AS"/>
</dbReference>
<dbReference type="EMBL" id="RBNJ01000152">
    <property type="protein sequence ID" value="RUS35280.1"/>
    <property type="molecule type" value="Genomic_DNA"/>
</dbReference>
<feature type="signal peptide" evidence="9">
    <location>
        <begin position="1"/>
        <end position="22"/>
    </location>
</feature>
<dbReference type="AlphaFoldDB" id="A0A433QZR5"/>
<dbReference type="GO" id="GO:0008810">
    <property type="term" value="F:cellulase activity"/>
    <property type="evidence" value="ECO:0007669"/>
    <property type="project" value="UniProtKB-EC"/>
</dbReference>
<comment type="similarity">
    <text evidence="2 8 9">Belongs to the glycosyl hydrolase 9 (cellulase E) family.</text>
</comment>
<dbReference type="InterPro" id="IPR001701">
    <property type="entry name" value="Glyco_hydro_9"/>
</dbReference>
<dbReference type="InterPro" id="IPR012341">
    <property type="entry name" value="6hp_glycosidase-like_sf"/>
</dbReference>
<dbReference type="InterPro" id="IPR008928">
    <property type="entry name" value="6-hairpin_glycosidase_sf"/>
</dbReference>
<dbReference type="Gene3D" id="1.50.10.10">
    <property type="match status" value="1"/>
</dbReference>
<evidence type="ECO:0000256" key="10">
    <source>
        <dbReference type="SAM" id="MobiDB-lite"/>
    </source>
</evidence>
<feature type="active site" evidence="8">
    <location>
        <position position="503"/>
    </location>
</feature>
<protein>
    <recommendedName>
        <fullName evidence="9">Endoglucanase</fullName>
        <ecNumber evidence="9">3.2.1.4</ecNumber>
    </recommendedName>
</protein>
<gene>
    <name evidence="12" type="ORF">BC938DRAFT_473207</name>
</gene>
<proteinExistence type="inferred from homology"/>
<name>A0A433QZR5_9FUNG</name>
<dbReference type="PANTHER" id="PTHR22298">
    <property type="entry name" value="ENDO-1,4-BETA-GLUCANASE"/>
    <property type="match status" value="1"/>
</dbReference>
<evidence type="ECO:0000256" key="4">
    <source>
        <dbReference type="ARBA" id="ARBA00023001"/>
    </source>
</evidence>
<keyword evidence="6 8" id="KW-0326">Glycosidase</keyword>
<dbReference type="SUPFAM" id="SSF48208">
    <property type="entry name" value="Six-hairpin glycosidases"/>
    <property type="match status" value="1"/>
</dbReference>
<feature type="chain" id="PRO_5018818751" description="Endoglucanase" evidence="9">
    <location>
        <begin position="23"/>
        <end position="624"/>
    </location>
</feature>
<comment type="catalytic activity">
    <reaction evidence="1 9">
        <text>Endohydrolysis of (1-&gt;4)-beta-D-glucosidic linkages in cellulose, lichenin and cereal beta-D-glucans.</text>
        <dbReference type="EC" id="3.2.1.4"/>
    </reaction>
</comment>